<evidence type="ECO:0000313" key="7">
    <source>
        <dbReference type="Proteomes" id="UP000016646"/>
    </source>
</evidence>
<dbReference type="GO" id="GO:0016758">
    <property type="term" value="F:hexosyltransferase activity"/>
    <property type="evidence" value="ECO:0007669"/>
    <property type="project" value="TreeGrafter"/>
</dbReference>
<name>U1GQM0_TRESO</name>
<proteinExistence type="predicted"/>
<dbReference type="Pfam" id="PF03808">
    <property type="entry name" value="Glyco_tran_WecG"/>
    <property type="match status" value="1"/>
</dbReference>
<evidence type="ECO:0000256" key="2">
    <source>
        <dbReference type="ARBA" id="ARBA00022679"/>
    </source>
</evidence>
<keyword evidence="3" id="KW-0812">Transmembrane</keyword>
<keyword evidence="3" id="KW-0472">Membrane</keyword>
<dbReference type="PANTHER" id="PTHR34136:SF1">
    <property type="entry name" value="UDP-N-ACETYL-D-MANNOSAMINURONIC ACID TRANSFERASE"/>
    <property type="match status" value="1"/>
</dbReference>
<evidence type="ECO:0000313" key="6">
    <source>
        <dbReference type="Proteomes" id="UP000016412"/>
    </source>
</evidence>
<dbReference type="eggNOG" id="COG1922">
    <property type="taxonomic scope" value="Bacteria"/>
</dbReference>
<dbReference type="STRING" id="1125725.HMPREF1325_2549"/>
<keyword evidence="1" id="KW-0328">Glycosyltransferase</keyword>
<dbReference type="RefSeq" id="WP_021330679.1">
    <property type="nucleotide sequence ID" value="NZ_AUZJ01000043.1"/>
</dbReference>
<comment type="caution">
    <text evidence="4">The sequence shown here is derived from an EMBL/GenBank/DDBJ whole genome shotgun (WGS) entry which is preliminary data.</text>
</comment>
<keyword evidence="7" id="KW-1185">Reference proteome</keyword>
<dbReference type="InterPro" id="IPR004629">
    <property type="entry name" value="WecG_TagA_CpsF"/>
</dbReference>
<dbReference type="PATRIC" id="fig|1125725.3.peg.1724"/>
<dbReference type="OrthoDB" id="357801at2"/>
<protein>
    <submittedName>
        <fullName evidence="4">Glycosyltransferase WecB/TagA/CpsF family protein</fullName>
    </submittedName>
</protein>
<evidence type="ECO:0000256" key="1">
    <source>
        <dbReference type="ARBA" id="ARBA00022676"/>
    </source>
</evidence>
<reference evidence="6 7" key="1">
    <citation type="submission" date="2013-08" db="EMBL/GenBank/DDBJ databases">
        <authorList>
            <person name="Durkin A.S."/>
            <person name="Haft D.R."/>
            <person name="McCorrison J."/>
            <person name="Torralba M."/>
            <person name="Gillis M."/>
            <person name="Haft D.H."/>
            <person name="Methe B."/>
            <person name="Sutton G."/>
            <person name="Nelson K.E."/>
        </authorList>
    </citation>
    <scope>NUCLEOTIDE SEQUENCE [LARGE SCALE GENOMIC DNA]</scope>
    <source>
        <strain evidence="5 7">ATCC 35536</strain>
        <strain evidence="4 6">VPI DR56BR1116</strain>
    </source>
</reference>
<dbReference type="PANTHER" id="PTHR34136">
    <property type="match status" value="1"/>
</dbReference>
<accession>U1GQM0</accession>
<evidence type="ECO:0000313" key="4">
    <source>
        <dbReference type="EMBL" id="ERF60280.1"/>
    </source>
</evidence>
<dbReference type="Proteomes" id="UP000016412">
    <property type="component" value="Unassembled WGS sequence"/>
</dbReference>
<sequence length="246" mass="28265">MSIQRISVAGVSVDICRAEDIESEVLELLAKPGTKQIVFLSVWDLLRARGKSEYAECVRSADLILPVSKSIIGGAKFLKKSIPVRYNPFDAVIEVLSVLERHYKSIFLLGARRATLQKAESNVRDTFPNLQIVGRYIGYYSKNAEAAVIEAIYKSSPALVLVSDGIKEKDVWVYRRRNRFASSIFVYYKDVLGIFAERIKRVGEKTFARGHEIYAEIFHNPLKIFLLFPYLWYILVLLWYRLFKNT</sequence>
<dbReference type="EMBL" id="AUZJ01000043">
    <property type="protein sequence ID" value="ERF60280.1"/>
    <property type="molecule type" value="Genomic_DNA"/>
</dbReference>
<dbReference type="AlphaFoldDB" id="U1GQM0"/>
<keyword evidence="2 4" id="KW-0808">Transferase</keyword>
<keyword evidence="3" id="KW-1133">Transmembrane helix</keyword>
<gene>
    <name evidence="5" type="ORF">HMPREF0860_2568</name>
    <name evidence="4" type="ORF">HMPREF1325_2549</name>
</gene>
<evidence type="ECO:0000256" key="3">
    <source>
        <dbReference type="SAM" id="Phobius"/>
    </source>
</evidence>
<feature type="transmembrane region" description="Helical" evidence="3">
    <location>
        <begin position="224"/>
        <end position="243"/>
    </location>
</feature>
<dbReference type="EMBL" id="AVQI01000045">
    <property type="protein sequence ID" value="ERK03079.1"/>
    <property type="molecule type" value="Genomic_DNA"/>
</dbReference>
<organism evidence="4 6">
    <name type="scientific">Treponema socranskii subsp. socranskii VPI DR56BR1116 = ATCC 35536</name>
    <dbReference type="NCBI Taxonomy" id="1125725"/>
    <lineage>
        <taxon>Bacteria</taxon>
        <taxon>Pseudomonadati</taxon>
        <taxon>Spirochaetota</taxon>
        <taxon>Spirochaetia</taxon>
        <taxon>Spirochaetales</taxon>
        <taxon>Treponemataceae</taxon>
        <taxon>Treponema</taxon>
    </lineage>
</organism>
<evidence type="ECO:0000313" key="5">
    <source>
        <dbReference type="EMBL" id="ERK03079.1"/>
    </source>
</evidence>
<dbReference type="Proteomes" id="UP000016646">
    <property type="component" value="Unassembled WGS sequence"/>
</dbReference>